<accession>A0AB34HUE6</accession>
<organism evidence="2 3">
    <name type="scientific">Eschrichtius robustus</name>
    <name type="common">California gray whale</name>
    <name type="synonym">Eschrichtius gibbosus</name>
    <dbReference type="NCBI Taxonomy" id="9764"/>
    <lineage>
        <taxon>Eukaryota</taxon>
        <taxon>Metazoa</taxon>
        <taxon>Chordata</taxon>
        <taxon>Craniata</taxon>
        <taxon>Vertebrata</taxon>
        <taxon>Euteleostomi</taxon>
        <taxon>Mammalia</taxon>
        <taxon>Eutheria</taxon>
        <taxon>Laurasiatheria</taxon>
        <taxon>Artiodactyla</taxon>
        <taxon>Whippomorpha</taxon>
        <taxon>Cetacea</taxon>
        <taxon>Mysticeti</taxon>
        <taxon>Eschrichtiidae</taxon>
        <taxon>Eschrichtius</taxon>
    </lineage>
</organism>
<feature type="region of interest" description="Disordered" evidence="1">
    <location>
        <begin position="1"/>
        <end position="34"/>
    </location>
</feature>
<keyword evidence="3" id="KW-1185">Reference proteome</keyword>
<dbReference type="AlphaFoldDB" id="A0AB34HUE6"/>
<evidence type="ECO:0000256" key="1">
    <source>
        <dbReference type="SAM" id="MobiDB-lite"/>
    </source>
</evidence>
<protein>
    <submittedName>
        <fullName evidence="2">Uncharacterized protein</fullName>
    </submittedName>
</protein>
<dbReference type="EMBL" id="JAIQCJ010000577">
    <property type="protein sequence ID" value="KAJ8795402.1"/>
    <property type="molecule type" value="Genomic_DNA"/>
</dbReference>
<dbReference type="Proteomes" id="UP001159641">
    <property type="component" value="Unassembled WGS sequence"/>
</dbReference>
<comment type="caution">
    <text evidence="2">The sequence shown here is derived from an EMBL/GenBank/DDBJ whole genome shotgun (WGS) entry which is preliminary data.</text>
</comment>
<evidence type="ECO:0000313" key="2">
    <source>
        <dbReference type="EMBL" id="KAJ8795402.1"/>
    </source>
</evidence>
<proteinExistence type="predicted"/>
<evidence type="ECO:0000313" key="3">
    <source>
        <dbReference type="Proteomes" id="UP001159641"/>
    </source>
</evidence>
<reference evidence="2 3" key="1">
    <citation type="submission" date="2022-11" db="EMBL/GenBank/DDBJ databases">
        <title>Whole genome sequence of Eschrichtius robustus ER-17-0199.</title>
        <authorList>
            <person name="Bruniche-Olsen A."/>
            <person name="Black A.N."/>
            <person name="Fields C.J."/>
            <person name="Walden K."/>
            <person name="Dewoody J.A."/>
        </authorList>
    </citation>
    <scope>NUCLEOTIDE SEQUENCE [LARGE SCALE GENOMIC DNA]</scope>
    <source>
        <strain evidence="2">ER-17-0199</strain>
        <tissue evidence="2">Blubber</tissue>
    </source>
</reference>
<name>A0AB34HUE6_ESCRO</name>
<gene>
    <name evidence="2" type="ORF">J1605_018417</name>
</gene>
<sequence length="130" mass="13781">MTHAPRRSAITASACGDRLKKGNTRDREGEGNLAADACALPSVRRPPPPVGWFRQWSRFRGSVPGERAAPRVRLERLRGFEGAPRDAAPPSFRPPAPACSLSPRQLALLAAFPPAKPESLASPGALAPGV</sequence>
<feature type="compositionally biased region" description="Basic and acidic residues" evidence="1">
    <location>
        <begin position="17"/>
        <end position="30"/>
    </location>
</feature>